<keyword evidence="5" id="KW-1185">Reference proteome</keyword>
<organism evidence="4 5">
    <name type="scientific">Paramecium tetraurelia</name>
    <dbReference type="NCBI Taxonomy" id="5888"/>
    <lineage>
        <taxon>Eukaryota</taxon>
        <taxon>Sar</taxon>
        <taxon>Alveolata</taxon>
        <taxon>Ciliophora</taxon>
        <taxon>Intramacronucleata</taxon>
        <taxon>Oligohymenophorea</taxon>
        <taxon>Peniculida</taxon>
        <taxon>Parameciidae</taxon>
        <taxon>Paramecium</taxon>
    </lineage>
</organism>
<dbReference type="OrthoDB" id="2423701at2759"/>
<dbReference type="Pfam" id="PF00515">
    <property type="entry name" value="TPR_1"/>
    <property type="match status" value="1"/>
</dbReference>
<evidence type="ECO:0000256" key="1">
    <source>
        <dbReference type="ARBA" id="ARBA00022737"/>
    </source>
</evidence>
<dbReference type="KEGG" id="ptm:GSPATT00018871001"/>
<keyword evidence="1" id="KW-0677">Repeat</keyword>
<evidence type="ECO:0000313" key="5">
    <source>
        <dbReference type="Proteomes" id="UP000000600"/>
    </source>
</evidence>
<dbReference type="Proteomes" id="UP000000600">
    <property type="component" value="Unassembled WGS sequence"/>
</dbReference>
<keyword evidence="2 3" id="KW-0802">TPR repeat</keyword>
<dbReference type="HOGENOM" id="CLU_772655_0_0_1"/>
<dbReference type="RefSeq" id="XP_001452072.1">
    <property type="nucleotide sequence ID" value="XM_001452035.1"/>
</dbReference>
<dbReference type="OMA" id="IQVEVYP"/>
<evidence type="ECO:0000256" key="3">
    <source>
        <dbReference type="PROSITE-ProRule" id="PRU00339"/>
    </source>
</evidence>
<dbReference type="InterPro" id="IPR019734">
    <property type="entry name" value="TPR_rpt"/>
</dbReference>
<dbReference type="AlphaFoldDB" id="A0DNQ8"/>
<dbReference type="GeneID" id="5037857"/>
<dbReference type="PANTHER" id="PTHR44943:SF4">
    <property type="entry name" value="TPR REPEAT-CONTAINING PROTEIN MJ0798"/>
    <property type="match status" value="1"/>
</dbReference>
<feature type="repeat" description="TPR" evidence="3">
    <location>
        <begin position="229"/>
        <end position="262"/>
    </location>
</feature>
<dbReference type="Gene3D" id="1.25.40.10">
    <property type="entry name" value="Tetratricopeptide repeat domain"/>
    <property type="match status" value="3"/>
</dbReference>
<dbReference type="InParanoid" id="A0DNQ8"/>
<name>A0DNQ8_PARTE</name>
<dbReference type="Pfam" id="PF13181">
    <property type="entry name" value="TPR_8"/>
    <property type="match status" value="1"/>
</dbReference>
<dbReference type="STRING" id="5888.A0DNQ8"/>
<accession>A0DNQ8</accession>
<dbReference type="Pfam" id="PF13432">
    <property type="entry name" value="TPR_16"/>
    <property type="match status" value="1"/>
</dbReference>
<dbReference type="InterPro" id="IPR011990">
    <property type="entry name" value="TPR-like_helical_dom_sf"/>
</dbReference>
<sequence length="359" mass="42418">MNDLQKKQENILKIWDILKNHNYYLLKSNLPSIIQFFLSLHSNNSQNKFQTGLKLAKSCDLLNAIKIFDEILKIDERYTDCYYQKGLALMNLDKKNLDYLQKSVYCFQKAIEIDQFHFDAYKNQGICLFQLEQYDQALKCFDCAINYGLYDKECLLYKAKVLQINDRNLEACKIFDKIIEEDSRDVESYFYKGVLIILIQVEVYPYITQKSINRHNNILIKLLTLIQRQFQFQTLGDLLLDLEKEDEARNYFDKVIEIDPKNLYAYLGKILTFKNFQNKMKTLNEAIEAGNKSNKLLLIKGIMILALGDLLQNERNYDQAIEQYNELIGSKLSTQESWMLYYNKGTLLFIQNEEIQRSL</sequence>
<dbReference type="SMART" id="SM00028">
    <property type="entry name" value="TPR"/>
    <property type="match status" value="4"/>
</dbReference>
<protein>
    <submittedName>
        <fullName evidence="4">Uncharacterized protein</fullName>
    </submittedName>
</protein>
<gene>
    <name evidence="4" type="ORF">GSPATT00018871001</name>
</gene>
<evidence type="ECO:0000313" key="4">
    <source>
        <dbReference type="EMBL" id="CAK84675.1"/>
    </source>
</evidence>
<evidence type="ECO:0000256" key="2">
    <source>
        <dbReference type="ARBA" id="ARBA00022803"/>
    </source>
</evidence>
<dbReference type="EMBL" id="CT868518">
    <property type="protein sequence ID" value="CAK84675.1"/>
    <property type="molecule type" value="Genomic_DNA"/>
</dbReference>
<dbReference type="PROSITE" id="PS50005">
    <property type="entry name" value="TPR"/>
    <property type="match status" value="1"/>
</dbReference>
<dbReference type="PANTHER" id="PTHR44943">
    <property type="entry name" value="CELLULOSE SYNTHASE OPERON PROTEIN C"/>
    <property type="match status" value="1"/>
</dbReference>
<dbReference type="SUPFAM" id="SSF48452">
    <property type="entry name" value="TPR-like"/>
    <property type="match status" value="2"/>
</dbReference>
<proteinExistence type="predicted"/>
<reference evidence="4 5" key="1">
    <citation type="journal article" date="2006" name="Nature">
        <title>Global trends of whole-genome duplications revealed by the ciliate Paramecium tetraurelia.</title>
        <authorList>
            <consortium name="Genoscope"/>
            <person name="Aury J.-M."/>
            <person name="Jaillon O."/>
            <person name="Duret L."/>
            <person name="Noel B."/>
            <person name="Jubin C."/>
            <person name="Porcel B.M."/>
            <person name="Segurens B."/>
            <person name="Daubin V."/>
            <person name="Anthouard V."/>
            <person name="Aiach N."/>
            <person name="Arnaiz O."/>
            <person name="Billaut A."/>
            <person name="Beisson J."/>
            <person name="Blanc I."/>
            <person name="Bouhouche K."/>
            <person name="Camara F."/>
            <person name="Duharcourt S."/>
            <person name="Guigo R."/>
            <person name="Gogendeau D."/>
            <person name="Katinka M."/>
            <person name="Keller A.-M."/>
            <person name="Kissmehl R."/>
            <person name="Klotz C."/>
            <person name="Koll F."/>
            <person name="Le Moue A."/>
            <person name="Lepere C."/>
            <person name="Malinsky S."/>
            <person name="Nowacki M."/>
            <person name="Nowak J.K."/>
            <person name="Plattner H."/>
            <person name="Poulain J."/>
            <person name="Ruiz F."/>
            <person name="Serrano V."/>
            <person name="Zagulski M."/>
            <person name="Dessen P."/>
            <person name="Betermier M."/>
            <person name="Weissenbach J."/>
            <person name="Scarpelli C."/>
            <person name="Schachter V."/>
            <person name="Sperling L."/>
            <person name="Meyer E."/>
            <person name="Cohen J."/>
            <person name="Wincker P."/>
        </authorList>
    </citation>
    <scope>NUCLEOTIDE SEQUENCE [LARGE SCALE GENOMIC DNA]</scope>
    <source>
        <strain evidence="4 5">Stock d4-2</strain>
    </source>
</reference>
<dbReference type="InterPro" id="IPR051685">
    <property type="entry name" value="Ycf3/AcsC/BcsC/TPR_MFPF"/>
</dbReference>